<name>A0A6F8ZKE4_9FIRM</name>
<dbReference type="Proteomes" id="UP000503399">
    <property type="component" value="Chromosome"/>
</dbReference>
<dbReference type="AlphaFoldDB" id="A0A6F8ZKE4"/>
<dbReference type="InterPro" id="IPR010375">
    <property type="entry name" value="CdAMP_rec"/>
</dbReference>
<reference evidence="1 2" key="1">
    <citation type="submission" date="2020-02" db="EMBL/GenBank/DDBJ databases">
        <authorList>
            <person name="Hogendoorn C."/>
        </authorList>
    </citation>
    <scope>NUCLEOTIDE SEQUENCE [LARGE SCALE GENOMIC DNA]</scope>
    <source>
        <strain evidence="1">R501</strain>
    </source>
</reference>
<gene>
    <name evidence="1" type="primary">darA</name>
    <name evidence="1" type="ORF">R50_2644</name>
</gene>
<dbReference type="PANTHER" id="PTHR38456">
    <property type="entry name" value="CYCLIC DI-AMP RECEPTOR A"/>
    <property type="match status" value="1"/>
</dbReference>
<dbReference type="EMBL" id="LR778114">
    <property type="protein sequence ID" value="CAB1130136.1"/>
    <property type="molecule type" value="Genomic_DNA"/>
</dbReference>
<organism evidence="1 2">
    <name type="scientific">Candidatus Hydrogenisulfobacillus filiaventi</name>
    <dbReference type="NCBI Taxonomy" id="2707344"/>
    <lineage>
        <taxon>Bacteria</taxon>
        <taxon>Bacillati</taxon>
        <taxon>Bacillota</taxon>
        <taxon>Clostridia</taxon>
        <taxon>Eubacteriales</taxon>
        <taxon>Clostridiales Family XVII. Incertae Sedis</taxon>
        <taxon>Candidatus Hydrogenisulfobacillus</taxon>
    </lineage>
</organism>
<dbReference type="InterPro" id="IPR015867">
    <property type="entry name" value="N-reg_PII/ATP_PRibTrfase_C"/>
</dbReference>
<protein>
    <submittedName>
        <fullName evidence="1">Signal transduction receptor, cyclic di-AMP binding</fullName>
    </submittedName>
</protein>
<dbReference type="PANTHER" id="PTHR38456:SF1">
    <property type="entry name" value="CYCLIC DI-AMP RECEPTOR A"/>
    <property type="match status" value="1"/>
</dbReference>
<keyword evidence="1" id="KW-0675">Receptor</keyword>
<dbReference type="Gene3D" id="3.30.70.120">
    <property type="match status" value="1"/>
</dbReference>
<accession>A0A6F8ZKE4</accession>
<dbReference type="Pfam" id="PF06153">
    <property type="entry name" value="CdAMP_rec"/>
    <property type="match status" value="1"/>
</dbReference>
<sequence>MKLVVAIVQDQDALAVLNALARQGLRATKLASTGGFLREGNTTVLVGVEEDAVDRVLDILRSTGSVRREPVPPAEGGSGEEARPAEVLVGGATVFVLDVVRYAKF</sequence>
<dbReference type="KEGG" id="hfv:R50_2644"/>
<keyword evidence="2" id="KW-1185">Reference proteome</keyword>
<evidence type="ECO:0000313" key="1">
    <source>
        <dbReference type="EMBL" id="CAB1130136.1"/>
    </source>
</evidence>
<evidence type="ECO:0000313" key="2">
    <source>
        <dbReference type="Proteomes" id="UP000503399"/>
    </source>
</evidence>
<dbReference type="InterPro" id="IPR011322">
    <property type="entry name" value="N-reg_PII-like_a/b"/>
</dbReference>
<proteinExistence type="predicted"/>
<dbReference type="SUPFAM" id="SSF54913">
    <property type="entry name" value="GlnB-like"/>
    <property type="match status" value="1"/>
</dbReference>